<gene>
    <name evidence="1" type="ORF">ERS852461_00270</name>
</gene>
<dbReference type="Gene3D" id="2.60.40.1930">
    <property type="match status" value="1"/>
</dbReference>
<organism evidence="1 2">
    <name type="scientific">Bacteroides faecis</name>
    <dbReference type="NCBI Taxonomy" id="674529"/>
    <lineage>
        <taxon>Bacteria</taxon>
        <taxon>Pseudomonadati</taxon>
        <taxon>Bacteroidota</taxon>
        <taxon>Bacteroidia</taxon>
        <taxon>Bacteroidales</taxon>
        <taxon>Bacteroidaceae</taxon>
        <taxon>Bacteroides</taxon>
    </lineage>
</organism>
<dbReference type="Proteomes" id="UP000095606">
    <property type="component" value="Unassembled WGS sequence"/>
</dbReference>
<dbReference type="AlphaFoldDB" id="A0A174EYT3"/>
<accession>A0A174EYT3</accession>
<proteinExistence type="predicted"/>
<sequence length="866" mass="101550">MLNKHLVIILYFIIRIPFSLCASPISQDEKETDSLYQNISLFSALHPQEKVYLHFDNTSYFMKESIWYKAHIVNAETLIPEVKSKVLYVDLLSQEGILVKRNRHYIEEGMCSGNFYLPDTLNAGYYEVRAYTAWMLNFGRITSPLLIENFLYKDGSILSDFKNVEKRTSEVPSIFSRVLPVYNAIENEEYPTKQMRTRPRINRSSPKEEKQRIKVGFYPEGGHLIEEIDNRIAFELRDKEEKIIAPKYILIETNNYKVLDTLQVVHNGRGTFNINHLHWEIGLKNCHLTISDQNQIYEYPLPTPEKAGVALQADINENQINIQILSKNITSPLFITLQQGGKPVHYQSLGIKDRFQLCFNTDSLQQGVHQLTVFDRAGHIFADRLFFVRKQETVSITLHDHAIKDNHQPYHPEKYSFKIQDRNGKSLPETSFSVAVRDNDMEDLHYSQGNILTNLLLSSEIRGFIQSPEYYFESQDLHHRKALDLLMMIQGWRRYDWQTMAGVKTFKPHYPIEQKLQVKGTVYKRRSSSGELKKWNKEVFVRCQICYPDGYTYDAVQQTKNGDFSFDVVQIYGKHTMFIQAYKNKDKIRKELDYHKRGDSFFYDHYVCKDRVFSPLPKQYNYYETHEKELSTFSFLEQSIDQVTIKDRGKIKIDFTKPDFCYDFIEAIDYINDFGYEFNRSTFTIPLYITELVSPLKGILSGTTHICSGNGEDIEQYYPDSHLSSSDKIRRRDILSFKRLKTICGYFDIRDRSRLIGKTEAHSGKWDFYINYTQRSKKEYLPDMVGDRCYFYGYAPPVQFYSPDYSMQLPDKPDHRRTLYWNPDIKTDKNGNASIQFYNNATCKKMIISAEGITKDGQPFYLNTAK</sequence>
<protein>
    <submittedName>
        <fullName evidence="1">TonB-dependent Receptor Plug Domain</fullName>
    </submittedName>
</protein>
<name>A0A174EYT3_9BACE</name>
<reference evidence="1 2" key="1">
    <citation type="submission" date="2015-09" db="EMBL/GenBank/DDBJ databases">
        <authorList>
            <consortium name="Pathogen Informatics"/>
        </authorList>
    </citation>
    <scope>NUCLEOTIDE SEQUENCE [LARGE SCALE GENOMIC DNA]</scope>
    <source>
        <strain evidence="1 2">2789STDY5834846</strain>
    </source>
</reference>
<evidence type="ECO:0000313" key="2">
    <source>
        <dbReference type="Proteomes" id="UP000095606"/>
    </source>
</evidence>
<keyword evidence="1" id="KW-0675">Receptor</keyword>
<evidence type="ECO:0000313" key="1">
    <source>
        <dbReference type="EMBL" id="CUO43262.1"/>
    </source>
</evidence>
<dbReference type="EMBL" id="CZAE01000001">
    <property type="protein sequence ID" value="CUO43262.1"/>
    <property type="molecule type" value="Genomic_DNA"/>
</dbReference>